<proteinExistence type="predicted"/>
<organism evidence="1 2">
    <name type="scientific">Cryptococcus amylolentus CBS 6039</name>
    <dbReference type="NCBI Taxonomy" id="1295533"/>
    <lineage>
        <taxon>Eukaryota</taxon>
        <taxon>Fungi</taxon>
        <taxon>Dikarya</taxon>
        <taxon>Basidiomycota</taxon>
        <taxon>Agaricomycotina</taxon>
        <taxon>Tremellomycetes</taxon>
        <taxon>Tremellales</taxon>
        <taxon>Cryptococcaceae</taxon>
        <taxon>Cryptococcus</taxon>
    </lineage>
</organism>
<accession>A0A1E3HHP6</accession>
<name>A0A1E3HHP6_9TREE</name>
<dbReference type="Proteomes" id="UP000094065">
    <property type="component" value="Unassembled WGS sequence"/>
</dbReference>
<protein>
    <submittedName>
        <fullName evidence="1">Uncharacterized protein</fullName>
    </submittedName>
</protein>
<reference evidence="1 2" key="1">
    <citation type="submission" date="2016-06" db="EMBL/GenBank/DDBJ databases">
        <title>Evolution of pathogenesis and genome organization in the Tremellales.</title>
        <authorList>
            <person name="Cuomo C."/>
            <person name="Litvintseva A."/>
            <person name="Heitman J."/>
            <person name="Chen Y."/>
            <person name="Sun S."/>
            <person name="Springer D."/>
            <person name="Dromer F."/>
            <person name="Young S."/>
            <person name="Zeng Q."/>
            <person name="Chapman S."/>
            <person name="Gujja S."/>
            <person name="Saif S."/>
            <person name="Birren B."/>
        </authorList>
    </citation>
    <scope>NUCLEOTIDE SEQUENCE [LARGE SCALE GENOMIC DNA]</scope>
    <source>
        <strain evidence="1 2">CBS 6039</strain>
    </source>
</reference>
<gene>
    <name evidence="1" type="ORF">L202_05861</name>
</gene>
<comment type="caution">
    <text evidence="1">The sequence shown here is derived from an EMBL/GenBank/DDBJ whole genome shotgun (WGS) entry which is preliminary data.</text>
</comment>
<sequence length="121" mass="13248">MCRIASSLEFRNASTGPSRSRRAPVEAWDRLLDSRSGPVQAENKSSCRTLCPPRPAAAVLLLFNPAPTFDAQFPSSATGRPAHPVNHLCPLVNALPHLQNHLEECSKCLIRRFPFDSACPT</sequence>
<evidence type="ECO:0000313" key="1">
    <source>
        <dbReference type="EMBL" id="ODN75873.1"/>
    </source>
</evidence>
<evidence type="ECO:0000313" key="2">
    <source>
        <dbReference type="Proteomes" id="UP000094065"/>
    </source>
</evidence>
<dbReference type="EMBL" id="AWGJ01000009">
    <property type="protein sequence ID" value="ODN75873.1"/>
    <property type="molecule type" value="Genomic_DNA"/>
</dbReference>
<dbReference type="GeneID" id="30157170"/>
<keyword evidence="2" id="KW-1185">Reference proteome</keyword>
<dbReference type="AlphaFoldDB" id="A0A1E3HHP6"/>
<dbReference type="RefSeq" id="XP_018991404.1">
    <property type="nucleotide sequence ID" value="XM_019140253.1"/>
</dbReference>